<evidence type="ECO:0000313" key="2">
    <source>
        <dbReference type="Proteomes" id="UP000250235"/>
    </source>
</evidence>
<sequence>MTRATLELTNRCVVHQSNAIIEVVTARCERLPLSRDRSVLLGLRCSSCVCGNCSSEAGEILRASGNTTLSSPCWYLLDIMPRVVNYHSSWCGQQQVELLMHLVFRVWCKDERKTFHSFQLDYLKTCKGQHRPKQPKNRENKRGQTSVRRALIKQQFIKHSILQVMICMRVPKNNRQSRPTTQLQFKSQWSLNTTHSQSAGGNHRSVIFRCDNQPTITVQWYSGATAASHHLDVSIGPFSSRRNTTGTTPKLKSVKISHKSAHIKAHTAYSLMPCSLKQLPELYRALSISNSKLITRRNHLLKSSKGTEELLVNNREYIELFNYFLLPQLVDSGLHNGINRKILRRRAQRHQSCSIRRRKSSAIYGKRVRVNSKGFEALGKKIKNIGSRISLSVDRHWANRSYACRPDLDTQISLESEDNEPVYSNRSSQRL</sequence>
<proteinExistence type="predicted"/>
<evidence type="ECO:0000313" key="1">
    <source>
        <dbReference type="EMBL" id="KZV17680.1"/>
    </source>
</evidence>
<name>A0A2Z7A8T4_9LAMI</name>
<organism evidence="1 2">
    <name type="scientific">Dorcoceras hygrometricum</name>
    <dbReference type="NCBI Taxonomy" id="472368"/>
    <lineage>
        <taxon>Eukaryota</taxon>
        <taxon>Viridiplantae</taxon>
        <taxon>Streptophyta</taxon>
        <taxon>Embryophyta</taxon>
        <taxon>Tracheophyta</taxon>
        <taxon>Spermatophyta</taxon>
        <taxon>Magnoliopsida</taxon>
        <taxon>eudicotyledons</taxon>
        <taxon>Gunneridae</taxon>
        <taxon>Pentapetalae</taxon>
        <taxon>asterids</taxon>
        <taxon>lamiids</taxon>
        <taxon>Lamiales</taxon>
        <taxon>Gesneriaceae</taxon>
        <taxon>Didymocarpoideae</taxon>
        <taxon>Trichosporeae</taxon>
        <taxon>Loxocarpinae</taxon>
        <taxon>Dorcoceras</taxon>
    </lineage>
</organism>
<dbReference type="EMBL" id="KV018103">
    <property type="protein sequence ID" value="KZV17680.1"/>
    <property type="molecule type" value="Genomic_DNA"/>
</dbReference>
<protein>
    <submittedName>
        <fullName evidence="1">Uncharacterized protein</fullName>
    </submittedName>
</protein>
<keyword evidence="2" id="KW-1185">Reference proteome</keyword>
<accession>A0A2Z7A8T4</accession>
<gene>
    <name evidence="1" type="ORF">F511_18138</name>
</gene>
<dbReference type="Proteomes" id="UP000250235">
    <property type="component" value="Unassembled WGS sequence"/>
</dbReference>
<dbReference type="AlphaFoldDB" id="A0A2Z7A8T4"/>
<reference evidence="1 2" key="1">
    <citation type="journal article" date="2015" name="Proc. Natl. Acad. Sci. U.S.A.">
        <title>The resurrection genome of Boea hygrometrica: A blueprint for survival of dehydration.</title>
        <authorList>
            <person name="Xiao L."/>
            <person name="Yang G."/>
            <person name="Zhang L."/>
            <person name="Yang X."/>
            <person name="Zhao S."/>
            <person name="Ji Z."/>
            <person name="Zhou Q."/>
            <person name="Hu M."/>
            <person name="Wang Y."/>
            <person name="Chen M."/>
            <person name="Xu Y."/>
            <person name="Jin H."/>
            <person name="Xiao X."/>
            <person name="Hu G."/>
            <person name="Bao F."/>
            <person name="Hu Y."/>
            <person name="Wan P."/>
            <person name="Li L."/>
            <person name="Deng X."/>
            <person name="Kuang T."/>
            <person name="Xiang C."/>
            <person name="Zhu J.K."/>
            <person name="Oliver M.J."/>
            <person name="He Y."/>
        </authorList>
    </citation>
    <scope>NUCLEOTIDE SEQUENCE [LARGE SCALE GENOMIC DNA]</scope>
    <source>
        <strain evidence="2">cv. XS01</strain>
    </source>
</reference>